<dbReference type="GeneID" id="77844564"/>
<dbReference type="RefSeq" id="WP_235364150.1">
    <property type="nucleotide sequence ID" value="NZ_JABEVU030000001.1"/>
</dbReference>
<evidence type="ECO:0000256" key="1">
    <source>
        <dbReference type="ARBA" id="ARBA00004496"/>
    </source>
</evidence>
<proteinExistence type="predicted"/>
<reference evidence="6" key="1">
    <citation type="submission" date="2020-04" db="EMBL/GenBank/DDBJ databases">
        <authorList>
            <person name="Tanveer F."/>
            <person name="Xie Y."/>
            <person name="Shinwari Z.K."/>
        </authorList>
    </citation>
    <scope>NUCLEOTIDE SEQUENCE</scope>
    <source>
        <strain evidence="6">MOSEL-ME25</strain>
    </source>
</reference>
<dbReference type="Pfam" id="PF04405">
    <property type="entry name" value="ScdA_N"/>
    <property type="match status" value="1"/>
</dbReference>
<dbReference type="Proteomes" id="UP000527860">
    <property type="component" value="Unassembled WGS sequence"/>
</dbReference>
<dbReference type="EMBL" id="JABEVU030000001">
    <property type="protein sequence ID" value="MDB0579804.1"/>
    <property type="molecule type" value="Genomic_DNA"/>
</dbReference>
<keyword evidence="3" id="KW-0479">Metal-binding</keyword>
<dbReference type="SUPFAM" id="SSF140683">
    <property type="entry name" value="SP0561-like"/>
    <property type="match status" value="1"/>
</dbReference>
<comment type="caution">
    <text evidence="6">The sequence shown here is derived from an EMBL/GenBank/DDBJ whole genome shotgun (WGS) entry which is preliminary data.</text>
</comment>
<name>A0ABT4YG49_9STAP</name>
<evidence type="ECO:0000313" key="7">
    <source>
        <dbReference type="Proteomes" id="UP000527860"/>
    </source>
</evidence>
<evidence type="ECO:0000256" key="2">
    <source>
        <dbReference type="ARBA" id="ARBA00022490"/>
    </source>
</evidence>
<keyword evidence="2" id="KW-0963">Cytoplasm</keyword>
<dbReference type="InterPro" id="IPR019903">
    <property type="entry name" value="RIC_family"/>
</dbReference>
<dbReference type="PANTHER" id="PTHR36438:SF1">
    <property type="entry name" value="IRON-SULFUR CLUSTER REPAIR PROTEIN YTFE"/>
    <property type="match status" value="1"/>
</dbReference>
<dbReference type="InterPro" id="IPR038062">
    <property type="entry name" value="ScdA-like_N_sf"/>
</dbReference>
<evidence type="ECO:0000256" key="4">
    <source>
        <dbReference type="ARBA" id="ARBA00023004"/>
    </source>
</evidence>
<dbReference type="Gene3D" id="1.20.120.520">
    <property type="entry name" value="nmb1532 protein domain like"/>
    <property type="match status" value="1"/>
</dbReference>
<sequence>MVKTITEKMTLGDIVTEIPKAGDILRKQRIDFANDGNRTLKEAALNHQLPLENLLYEINAEGSANQDGIDIKYMDEAGIIKYIQRKYHEDLKDELPVLESYVEKMVKEDASLEAVEDIFLNLKEALLDHTRDEDDNVFPMLESFIEAPSADKWEALKPHMTELEDEHRNAAEAFWRFRDLTNDYTAKEGDPGIIRFVYQRLENLEKATLDHVHLENNILFKRVRETHYQ</sequence>
<gene>
    <name evidence="6" type="ORF">F7P68_0004610</name>
</gene>
<keyword evidence="7" id="KW-1185">Reference proteome</keyword>
<evidence type="ECO:0000259" key="5">
    <source>
        <dbReference type="Pfam" id="PF01814"/>
    </source>
</evidence>
<organism evidence="6 7">
    <name type="scientific">Salinicoccus roseus</name>
    <dbReference type="NCBI Taxonomy" id="45670"/>
    <lineage>
        <taxon>Bacteria</taxon>
        <taxon>Bacillati</taxon>
        <taxon>Bacillota</taxon>
        <taxon>Bacilli</taxon>
        <taxon>Bacillales</taxon>
        <taxon>Staphylococcaceae</taxon>
        <taxon>Salinicoccus</taxon>
    </lineage>
</organism>
<dbReference type="Pfam" id="PF01814">
    <property type="entry name" value="Hemerythrin"/>
    <property type="match status" value="1"/>
</dbReference>
<comment type="subcellular location">
    <subcellularLocation>
        <location evidence="1">Cytoplasm</location>
    </subcellularLocation>
</comment>
<dbReference type="Gene3D" id="1.10.3910.10">
    <property type="entry name" value="SP0561-like"/>
    <property type="match status" value="1"/>
</dbReference>
<dbReference type="PANTHER" id="PTHR36438">
    <property type="entry name" value="IRON-SULFUR CLUSTER REPAIR PROTEIN YTFE"/>
    <property type="match status" value="1"/>
</dbReference>
<dbReference type="InterPro" id="IPR012312">
    <property type="entry name" value="Hemerythrin-like"/>
</dbReference>
<feature type="domain" description="Hemerythrin-like" evidence="5">
    <location>
        <begin position="84"/>
        <end position="222"/>
    </location>
</feature>
<evidence type="ECO:0000313" key="6">
    <source>
        <dbReference type="EMBL" id="MDB0579804.1"/>
    </source>
</evidence>
<reference evidence="6" key="2">
    <citation type="submission" date="2022-12" db="EMBL/GenBank/DDBJ databases">
        <title>Genome analysis and biological profiling of marine Salinicoccus roseus MOSEL-ME25.</title>
        <authorList>
            <person name="Mirza F.T."/>
            <person name="Xie Y."/>
            <person name="Shinwari Z.K."/>
        </authorList>
    </citation>
    <scope>NUCLEOTIDE SEQUENCE</scope>
    <source>
        <strain evidence="6">MOSEL-ME25</strain>
    </source>
</reference>
<accession>A0ABT4YG49</accession>
<evidence type="ECO:0000256" key="3">
    <source>
        <dbReference type="ARBA" id="ARBA00022723"/>
    </source>
</evidence>
<keyword evidence="4" id="KW-0408">Iron</keyword>
<protein>
    <submittedName>
        <fullName evidence="6">DUF542 domain-containing protein</fullName>
    </submittedName>
</protein>